<dbReference type="GO" id="GO:0055085">
    <property type="term" value="P:transmembrane transport"/>
    <property type="evidence" value="ECO:0007669"/>
    <property type="project" value="InterPro"/>
</dbReference>
<reference evidence="9" key="1">
    <citation type="journal article" date="2020" name="mSystems">
        <title>Genome- and Community-Level Interaction Insights into Carbon Utilization and Element Cycling Functions of Hydrothermarchaeota in Hydrothermal Sediment.</title>
        <authorList>
            <person name="Zhou Z."/>
            <person name="Liu Y."/>
            <person name="Xu W."/>
            <person name="Pan J."/>
            <person name="Luo Z.H."/>
            <person name="Li M."/>
        </authorList>
    </citation>
    <scope>NUCLEOTIDE SEQUENCE [LARGE SCALE GENOMIC DNA]</scope>
    <source>
        <strain evidence="9">SpSt-780</strain>
    </source>
</reference>
<evidence type="ECO:0000256" key="4">
    <source>
        <dbReference type="ARBA" id="ARBA00022692"/>
    </source>
</evidence>
<feature type="transmembrane region" description="Helical" evidence="7">
    <location>
        <begin position="172"/>
        <end position="195"/>
    </location>
</feature>
<evidence type="ECO:0000256" key="2">
    <source>
        <dbReference type="ARBA" id="ARBA00022448"/>
    </source>
</evidence>
<gene>
    <name evidence="9" type="ORF">ENV67_04120</name>
</gene>
<dbReference type="CDD" id="cd06261">
    <property type="entry name" value="TM_PBP2"/>
    <property type="match status" value="1"/>
</dbReference>
<dbReference type="EMBL" id="DTHG01000050">
    <property type="protein sequence ID" value="HGW91711.1"/>
    <property type="molecule type" value="Genomic_DNA"/>
</dbReference>
<evidence type="ECO:0000256" key="6">
    <source>
        <dbReference type="ARBA" id="ARBA00023136"/>
    </source>
</evidence>
<dbReference type="SUPFAM" id="SSF161098">
    <property type="entry name" value="MetI-like"/>
    <property type="match status" value="1"/>
</dbReference>
<feature type="transmembrane region" description="Helical" evidence="7">
    <location>
        <begin position="280"/>
        <end position="300"/>
    </location>
</feature>
<keyword evidence="4 7" id="KW-0812">Transmembrane</keyword>
<feature type="transmembrane region" description="Helical" evidence="7">
    <location>
        <begin position="12"/>
        <end position="34"/>
    </location>
</feature>
<comment type="subcellular location">
    <subcellularLocation>
        <location evidence="1 7">Cell membrane</location>
        <topology evidence="1 7">Multi-pass membrane protein</topology>
    </subcellularLocation>
</comment>
<protein>
    <submittedName>
        <fullName evidence="9">Sugar ABC transporter permease</fullName>
    </submittedName>
</protein>
<evidence type="ECO:0000256" key="3">
    <source>
        <dbReference type="ARBA" id="ARBA00022475"/>
    </source>
</evidence>
<dbReference type="AlphaFoldDB" id="A0A7C4UA77"/>
<evidence type="ECO:0000256" key="1">
    <source>
        <dbReference type="ARBA" id="ARBA00004651"/>
    </source>
</evidence>
<feature type="domain" description="ABC transmembrane type-1" evidence="8">
    <location>
        <begin position="68"/>
        <end position="301"/>
    </location>
</feature>
<keyword evidence="2 7" id="KW-0813">Transport</keyword>
<proteinExistence type="inferred from homology"/>
<dbReference type="Pfam" id="PF00528">
    <property type="entry name" value="BPD_transp_1"/>
    <property type="match status" value="1"/>
</dbReference>
<dbReference type="InterPro" id="IPR000515">
    <property type="entry name" value="MetI-like"/>
</dbReference>
<dbReference type="PANTHER" id="PTHR30193">
    <property type="entry name" value="ABC TRANSPORTER PERMEASE PROTEIN"/>
    <property type="match status" value="1"/>
</dbReference>
<evidence type="ECO:0000256" key="5">
    <source>
        <dbReference type="ARBA" id="ARBA00022989"/>
    </source>
</evidence>
<keyword evidence="3" id="KW-1003">Cell membrane</keyword>
<dbReference type="GO" id="GO:0005886">
    <property type="term" value="C:plasma membrane"/>
    <property type="evidence" value="ECO:0007669"/>
    <property type="project" value="UniProtKB-SubCell"/>
</dbReference>
<keyword evidence="5 7" id="KW-1133">Transmembrane helix</keyword>
<name>A0A7C4UA77_UNCW3</name>
<feature type="transmembrane region" description="Helical" evidence="7">
    <location>
        <begin position="72"/>
        <end position="93"/>
    </location>
</feature>
<organism evidence="9">
    <name type="scientific">candidate division WOR-3 bacterium</name>
    <dbReference type="NCBI Taxonomy" id="2052148"/>
    <lineage>
        <taxon>Bacteria</taxon>
        <taxon>Bacteria division WOR-3</taxon>
    </lineage>
</organism>
<dbReference type="PANTHER" id="PTHR30193:SF37">
    <property type="entry name" value="INNER MEMBRANE ABC TRANSPORTER PERMEASE PROTEIN YCJO"/>
    <property type="match status" value="1"/>
</dbReference>
<comment type="caution">
    <text evidence="9">The sequence shown here is derived from an EMBL/GenBank/DDBJ whole genome shotgun (WGS) entry which is preliminary data.</text>
</comment>
<sequence>MREKIFKSYVGFLLLIPALIIVLIFRLFPILYVIRVSFYKWGMGGPERFVFLKNYIMIFKDRFFYQSFGNTLWYVILEIPPLIFLSLFLAILLNNKLKGIGFFRTTFFIPVITSIVAVSIVWKWIYHPELGLANYILKLFHLPEQKWVSEWRGIFEIISRRELPTGLKGPSLALFSLVIMSIWKGLGYNILIFLAGLQNIPREYYEAALIDGASPFLTFWKITWKLITPTTFYVLIMTFITSFQVFAPVWLMTSPPGGPLGTTNVIVYNIFDNAFNFSRYGYASSLSMILFLFILTLTILQKKVIEPKVHYE</sequence>
<dbReference type="Gene3D" id="1.10.3720.10">
    <property type="entry name" value="MetI-like"/>
    <property type="match status" value="1"/>
</dbReference>
<keyword evidence="6 7" id="KW-0472">Membrane</keyword>
<comment type="similarity">
    <text evidence="7">Belongs to the binding-protein-dependent transport system permease family.</text>
</comment>
<evidence type="ECO:0000256" key="7">
    <source>
        <dbReference type="RuleBase" id="RU363032"/>
    </source>
</evidence>
<feature type="transmembrane region" description="Helical" evidence="7">
    <location>
        <begin position="231"/>
        <end position="251"/>
    </location>
</feature>
<evidence type="ECO:0000313" key="9">
    <source>
        <dbReference type="EMBL" id="HGW91711.1"/>
    </source>
</evidence>
<evidence type="ECO:0000259" key="8">
    <source>
        <dbReference type="PROSITE" id="PS50928"/>
    </source>
</evidence>
<dbReference type="InterPro" id="IPR035906">
    <property type="entry name" value="MetI-like_sf"/>
</dbReference>
<accession>A0A7C4UA77</accession>
<dbReference type="InterPro" id="IPR051393">
    <property type="entry name" value="ABC_transporter_permease"/>
</dbReference>
<dbReference type="PROSITE" id="PS50928">
    <property type="entry name" value="ABC_TM1"/>
    <property type="match status" value="1"/>
</dbReference>
<feature type="transmembrane region" description="Helical" evidence="7">
    <location>
        <begin position="105"/>
        <end position="125"/>
    </location>
</feature>